<evidence type="ECO:0000313" key="20">
    <source>
        <dbReference type="Proteomes" id="UP000076744"/>
    </source>
</evidence>
<evidence type="ECO:0000313" key="19">
    <source>
        <dbReference type="EMBL" id="OAA72392.1"/>
    </source>
</evidence>
<evidence type="ECO:0000256" key="4">
    <source>
        <dbReference type="ARBA" id="ARBA00022475"/>
    </source>
</evidence>
<feature type="chain" id="PRO_5007836327" evidence="17">
    <location>
        <begin position="17"/>
        <end position="172"/>
    </location>
</feature>
<dbReference type="RefSeq" id="XP_018707838.1">
    <property type="nucleotide sequence ID" value="XM_018845072.1"/>
</dbReference>
<keyword evidence="4" id="KW-1003">Cell membrane</keyword>
<dbReference type="SMART" id="SM00747">
    <property type="entry name" value="CFEM"/>
    <property type="match status" value="1"/>
</dbReference>
<dbReference type="OrthoDB" id="3065412at2759"/>
<evidence type="ECO:0000256" key="1">
    <source>
        <dbReference type="ARBA" id="ARBA00004609"/>
    </source>
</evidence>
<evidence type="ECO:0000256" key="2">
    <source>
        <dbReference type="ARBA" id="ARBA00004613"/>
    </source>
</evidence>
<evidence type="ECO:0000256" key="14">
    <source>
        <dbReference type="ARBA" id="ARBA00023288"/>
    </source>
</evidence>
<feature type="disulfide bond" evidence="15">
    <location>
        <begin position="44"/>
        <end position="51"/>
    </location>
</feature>
<dbReference type="EMBL" id="AZHB01000002">
    <property type="protein sequence ID" value="OAA72392.1"/>
    <property type="molecule type" value="Genomic_DNA"/>
</dbReference>
<dbReference type="GeneID" id="30017757"/>
<evidence type="ECO:0000256" key="11">
    <source>
        <dbReference type="ARBA" id="ARBA00023136"/>
    </source>
</evidence>
<dbReference type="PROSITE" id="PS52012">
    <property type="entry name" value="CFEM"/>
    <property type="match status" value="1"/>
</dbReference>
<dbReference type="GO" id="GO:0046872">
    <property type="term" value="F:metal ion binding"/>
    <property type="evidence" value="ECO:0007669"/>
    <property type="project" value="UniProtKB-UniRule"/>
</dbReference>
<evidence type="ECO:0000256" key="12">
    <source>
        <dbReference type="ARBA" id="ARBA00023157"/>
    </source>
</evidence>
<comment type="caution">
    <text evidence="19">The sequence shown here is derived from an EMBL/GenBank/DDBJ whole genome shotgun (WGS) entry which is preliminary data.</text>
</comment>
<dbReference type="GO" id="GO:0005576">
    <property type="term" value="C:extracellular region"/>
    <property type="evidence" value="ECO:0007669"/>
    <property type="project" value="UniProtKB-SubCell"/>
</dbReference>
<keyword evidence="7" id="KW-0336">GPI-anchor</keyword>
<keyword evidence="13" id="KW-0325">Glycoprotein</keyword>
<feature type="signal peptide" evidence="17">
    <location>
        <begin position="1"/>
        <end position="16"/>
    </location>
</feature>
<feature type="domain" description="CFEM" evidence="18">
    <location>
        <begin position="1"/>
        <end position="113"/>
    </location>
</feature>
<proteinExistence type="inferred from homology"/>
<dbReference type="Proteomes" id="UP000076744">
    <property type="component" value="Unassembled WGS sequence"/>
</dbReference>
<feature type="disulfide bond" evidence="15">
    <location>
        <begin position="53"/>
        <end position="86"/>
    </location>
</feature>
<evidence type="ECO:0000256" key="5">
    <source>
        <dbReference type="ARBA" id="ARBA00022525"/>
    </source>
</evidence>
<dbReference type="AlphaFoldDB" id="A0A162JQR5"/>
<keyword evidence="20" id="KW-1185">Reference proteome</keyword>
<evidence type="ECO:0000256" key="13">
    <source>
        <dbReference type="ARBA" id="ARBA00023180"/>
    </source>
</evidence>
<dbReference type="GO" id="GO:0005886">
    <property type="term" value="C:plasma membrane"/>
    <property type="evidence" value="ECO:0007669"/>
    <property type="project" value="UniProtKB-SubCell"/>
</dbReference>
<evidence type="ECO:0000256" key="8">
    <source>
        <dbReference type="ARBA" id="ARBA00022723"/>
    </source>
</evidence>
<keyword evidence="11" id="KW-0472">Membrane</keyword>
<evidence type="ECO:0000256" key="7">
    <source>
        <dbReference type="ARBA" id="ARBA00022622"/>
    </source>
</evidence>
<keyword evidence="10 15" id="KW-0408">Iron</keyword>
<dbReference type="PANTHER" id="PTHR37928:SF2">
    <property type="entry name" value="GPI ANCHORED CFEM DOMAIN PROTEIN (AFU_ORTHOLOGUE AFUA_6G10580)"/>
    <property type="match status" value="1"/>
</dbReference>
<feature type="binding site" description="axial binding residue" evidence="15">
    <location>
        <position position="48"/>
    </location>
    <ligand>
        <name>heme</name>
        <dbReference type="ChEBI" id="CHEBI:30413"/>
    </ligand>
    <ligandPart>
        <name>Fe</name>
        <dbReference type="ChEBI" id="CHEBI:18248"/>
    </ligandPart>
</feature>
<reference evidence="19 20" key="1">
    <citation type="journal article" date="2016" name="Genome Biol. Evol.">
        <title>Divergent and convergent evolution of fungal pathogenicity.</title>
        <authorList>
            <person name="Shang Y."/>
            <person name="Xiao G."/>
            <person name="Zheng P."/>
            <person name="Cen K."/>
            <person name="Zhan S."/>
            <person name="Wang C."/>
        </authorList>
    </citation>
    <scope>NUCLEOTIDE SEQUENCE [LARGE SCALE GENOMIC DNA]</scope>
    <source>
        <strain evidence="19 20">ARSEF 2679</strain>
    </source>
</reference>
<dbReference type="InterPro" id="IPR008427">
    <property type="entry name" value="Extracellular_membr_CFEM_dom"/>
</dbReference>
<dbReference type="PANTHER" id="PTHR37928">
    <property type="entry name" value="CFEM DOMAIN PROTEIN (AFU_ORTHOLOGUE AFUA_6G14090)"/>
    <property type="match status" value="1"/>
</dbReference>
<dbReference type="InterPro" id="IPR051735">
    <property type="entry name" value="CFEM_domain"/>
</dbReference>
<keyword evidence="14" id="KW-0449">Lipoprotein</keyword>
<evidence type="ECO:0000256" key="17">
    <source>
        <dbReference type="SAM" id="SignalP"/>
    </source>
</evidence>
<dbReference type="Pfam" id="PF05730">
    <property type="entry name" value="CFEM"/>
    <property type="match status" value="1"/>
</dbReference>
<sequence>MKFLIPLLAAASLVTADDNPLNSIPTCAQSCVGKFLTGSNIAGCSLLDYKCVCSNESFINQIACCIAPVCDDKGKSDTIALANKLCKAFDVNLPTAVTCNTAAATSTGSATSSGSATSASAATPTTNGASSGSATTGATNSAAASTSSSKAGAAPTNVAGLVGAAAVLAFAL</sequence>
<organism evidence="19 20">
    <name type="scientific">Cordyceps fumosorosea (strain ARSEF 2679)</name>
    <name type="common">Isaria fumosorosea</name>
    <dbReference type="NCBI Taxonomy" id="1081104"/>
    <lineage>
        <taxon>Eukaryota</taxon>
        <taxon>Fungi</taxon>
        <taxon>Dikarya</taxon>
        <taxon>Ascomycota</taxon>
        <taxon>Pezizomycotina</taxon>
        <taxon>Sordariomycetes</taxon>
        <taxon>Hypocreomycetidae</taxon>
        <taxon>Hypocreales</taxon>
        <taxon>Cordycipitaceae</taxon>
        <taxon>Cordyceps</taxon>
    </lineage>
</organism>
<feature type="region of interest" description="Disordered" evidence="16">
    <location>
        <begin position="105"/>
        <end position="134"/>
    </location>
</feature>
<evidence type="ECO:0000256" key="6">
    <source>
        <dbReference type="ARBA" id="ARBA00022617"/>
    </source>
</evidence>
<evidence type="ECO:0000256" key="15">
    <source>
        <dbReference type="PROSITE-ProRule" id="PRU01356"/>
    </source>
</evidence>
<evidence type="ECO:0000256" key="3">
    <source>
        <dbReference type="ARBA" id="ARBA00010031"/>
    </source>
</evidence>
<keyword evidence="6 15" id="KW-0349">Heme</keyword>
<evidence type="ECO:0000256" key="10">
    <source>
        <dbReference type="ARBA" id="ARBA00023004"/>
    </source>
</evidence>
<gene>
    <name evidence="19" type="ORF">ISF_01465</name>
</gene>
<comment type="subcellular location">
    <subcellularLocation>
        <location evidence="1">Cell membrane</location>
        <topology evidence="1">Lipid-anchor</topology>
        <topology evidence="1">GPI-anchor</topology>
    </subcellularLocation>
    <subcellularLocation>
        <location evidence="2">Secreted</location>
    </subcellularLocation>
</comment>
<evidence type="ECO:0000256" key="16">
    <source>
        <dbReference type="SAM" id="MobiDB-lite"/>
    </source>
</evidence>
<keyword evidence="9 17" id="KW-0732">Signal</keyword>
<keyword evidence="8 15" id="KW-0479">Metal-binding</keyword>
<name>A0A162JQR5_CORFA</name>
<keyword evidence="5" id="KW-0964">Secreted</keyword>
<accession>A0A162JQR5</accession>
<protein>
    <submittedName>
        <fullName evidence="19">Extracellular membrane protein, 8-cysteine region, CFEM</fullName>
    </submittedName>
</protein>
<keyword evidence="12 15" id="KW-1015">Disulfide bond</keyword>
<evidence type="ECO:0000259" key="18">
    <source>
        <dbReference type="PROSITE" id="PS52012"/>
    </source>
</evidence>
<comment type="similarity">
    <text evidence="3">Belongs to the RBT5 family.</text>
</comment>
<comment type="caution">
    <text evidence="15">Lacks conserved residue(s) required for the propagation of feature annotation.</text>
</comment>
<evidence type="ECO:0000256" key="9">
    <source>
        <dbReference type="ARBA" id="ARBA00022729"/>
    </source>
</evidence>
<dbReference type="STRING" id="1081104.A0A162JQR5"/>
<dbReference type="GO" id="GO:0098552">
    <property type="term" value="C:side of membrane"/>
    <property type="evidence" value="ECO:0007669"/>
    <property type="project" value="UniProtKB-KW"/>
</dbReference>